<gene>
    <name evidence="1" type="ORF">COU17_01860</name>
</gene>
<comment type="caution">
    <text evidence="1">The sequence shown here is derived from an EMBL/GenBank/DDBJ whole genome shotgun (WGS) entry which is preliminary data.</text>
</comment>
<sequence length="129" mass="14606">MPGIRTPAPVKSVTRIIALRFGAKRALTPEKLPRGTTTRPYRIRIPSSRGGRFFEANITRARKKEVNKTKHLMKLMTDNAYLSIITSPAEWQEAVEALEQSDCSSVRLRVRYRFDGGKRVTVLGELFCA</sequence>
<protein>
    <submittedName>
        <fullName evidence="1">Uncharacterized protein</fullName>
    </submittedName>
</protein>
<proteinExistence type="predicted"/>
<name>A0A2M6WEF6_9BACT</name>
<dbReference type="AlphaFoldDB" id="A0A2M6WEF6"/>
<reference evidence="2" key="1">
    <citation type="submission" date="2017-09" db="EMBL/GenBank/DDBJ databases">
        <title>Depth-based differentiation of microbial function through sediment-hosted aquifers and enrichment of novel symbionts in the deep terrestrial subsurface.</title>
        <authorList>
            <person name="Probst A.J."/>
            <person name="Ladd B."/>
            <person name="Jarett J.K."/>
            <person name="Geller-Mcgrath D.E."/>
            <person name="Sieber C.M.K."/>
            <person name="Emerson J.B."/>
            <person name="Anantharaman K."/>
            <person name="Thomas B.C."/>
            <person name="Malmstrom R."/>
            <person name="Stieglmeier M."/>
            <person name="Klingl A."/>
            <person name="Woyke T."/>
            <person name="Ryan C.M."/>
            <person name="Banfield J.F."/>
        </authorList>
    </citation>
    <scope>NUCLEOTIDE SEQUENCE [LARGE SCALE GENOMIC DNA]</scope>
</reference>
<organism evidence="1 2">
    <name type="scientific">Candidatus Kaiserbacteria bacterium CG10_big_fil_rev_8_21_14_0_10_49_17</name>
    <dbReference type="NCBI Taxonomy" id="1974609"/>
    <lineage>
        <taxon>Bacteria</taxon>
        <taxon>Candidatus Kaiseribacteriota</taxon>
    </lineage>
</organism>
<evidence type="ECO:0000313" key="2">
    <source>
        <dbReference type="Proteomes" id="UP000228809"/>
    </source>
</evidence>
<evidence type="ECO:0000313" key="1">
    <source>
        <dbReference type="EMBL" id="PIT91169.1"/>
    </source>
</evidence>
<dbReference type="Proteomes" id="UP000228809">
    <property type="component" value="Unassembled WGS sequence"/>
</dbReference>
<accession>A0A2M6WEF6</accession>
<dbReference type="EMBL" id="PFBJ01000008">
    <property type="protein sequence ID" value="PIT91169.1"/>
    <property type="molecule type" value="Genomic_DNA"/>
</dbReference>